<evidence type="ECO:0000256" key="1">
    <source>
        <dbReference type="SAM" id="MobiDB-lite"/>
    </source>
</evidence>
<reference evidence="2 3" key="1">
    <citation type="journal article" date="2013" name="Biodegradation">
        <title>Quantitative proteomic analysis of ibuprofen-degrading Patulibacter sp. strain I11.</title>
        <authorList>
            <person name="Almeida B."/>
            <person name="Kjeldal H."/>
            <person name="Lolas I."/>
            <person name="Knudsen A.D."/>
            <person name="Carvalho G."/>
            <person name="Nielsen K.L."/>
            <person name="Barreto Crespo M.T."/>
            <person name="Stensballe A."/>
            <person name="Nielsen J.L."/>
        </authorList>
    </citation>
    <scope>NUCLEOTIDE SEQUENCE [LARGE SCALE GENOMIC DNA]</scope>
    <source>
        <strain evidence="2 3">I11</strain>
    </source>
</reference>
<sequence length="50" mass="5466">MVNALRPPLGAPSWRAGARRSSPGNGGRRRPGLRWVDGRLAPVRRAHRLG</sequence>
<dbReference type="EMBL" id="AGUD01000005">
    <property type="protein sequence ID" value="EHN12945.1"/>
    <property type="molecule type" value="Genomic_DNA"/>
</dbReference>
<dbReference type="Proteomes" id="UP000005143">
    <property type="component" value="Unassembled WGS sequence"/>
</dbReference>
<evidence type="ECO:0000313" key="3">
    <source>
        <dbReference type="Proteomes" id="UP000005143"/>
    </source>
</evidence>
<proteinExistence type="predicted"/>
<evidence type="ECO:0000313" key="2">
    <source>
        <dbReference type="EMBL" id="EHN12945.1"/>
    </source>
</evidence>
<dbReference type="AlphaFoldDB" id="H0E050"/>
<accession>H0E050</accession>
<organism evidence="2 3">
    <name type="scientific">Patulibacter medicamentivorans</name>
    <dbReference type="NCBI Taxonomy" id="1097667"/>
    <lineage>
        <taxon>Bacteria</taxon>
        <taxon>Bacillati</taxon>
        <taxon>Actinomycetota</taxon>
        <taxon>Thermoleophilia</taxon>
        <taxon>Solirubrobacterales</taxon>
        <taxon>Patulibacteraceae</taxon>
        <taxon>Patulibacter</taxon>
    </lineage>
</organism>
<comment type="caution">
    <text evidence="2">The sequence shown here is derived from an EMBL/GenBank/DDBJ whole genome shotgun (WGS) entry which is preliminary data.</text>
</comment>
<feature type="region of interest" description="Disordered" evidence="1">
    <location>
        <begin position="1"/>
        <end position="50"/>
    </location>
</feature>
<name>H0E050_9ACTN</name>
<gene>
    <name evidence="2" type="ORF">PAI11_01560</name>
</gene>
<keyword evidence="3" id="KW-1185">Reference proteome</keyword>
<protein>
    <submittedName>
        <fullName evidence="2">Uncharacterized protein</fullName>
    </submittedName>
</protein>